<dbReference type="PANTHER" id="PTHR10366">
    <property type="entry name" value="NAD DEPENDENT EPIMERASE/DEHYDRATASE"/>
    <property type="match status" value="1"/>
</dbReference>
<reference evidence="4 5" key="1">
    <citation type="submission" date="2023-11" db="EMBL/GenBank/DDBJ databases">
        <title>Halocaridina rubra genome assembly.</title>
        <authorList>
            <person name="Smith C."/>
        </authorList>
    </citation>
    <scope>NUCLEOTIDE SEQUENCE [LARGE SCALE GENOMIC DNA]</scope>
    <source>
        <strain evidence="4">EP-1</strain>
        <tissue evidence="4">Whole</tissue>
    </source>
</reference>
<dbReference type="Proteomes" id="UP001381693">
    <property type="component" value="Unassembled WGS sequence"/>
</dbReference>
<dbReference type="EMBL" id="JAXCGZ010019718">
    <property type="protein sequence ID" value="KAK7065868.1"/>
    <property type="molecule type" value="Genomic_DNA"/>
</dbReference>
<feature type="non-terminal residue" evidence="4">
    <location>
        <position position="1"/>
    </location>
</feature>
<comment type="similarity">
    <text evidence="2">Belongs to the NAD(P)-dependent epimerase/dehydratase family. Dihydroflavonol-4-reductase subfamily.</text>
</comment>
<feature type="non-terminal residue" evidence="4">
    <location>
        <position position="131"/>
    </location>
</feature>
<name>A0AAN8WPJ8_HALRR</name>
<evidence type="ECO:0000256" key="1">
    <source>
        <dbReference type="ARBA" id="ARBA00023002"/>
    </source>
</evidence>
<dbReference type="GO" id="GO:0016616">
    <property type="term" value="F:oxidoreductase activity, acting on the CH-OH group of donors, NAD or NADP as acceptor"/>
    <property type="evidence" value="ECO:0007669"/>
    <property type="project" value="TreeGrafter"/>
</dbReference>
<gene>
    <name evidence="4" type="ORF">SK128_021225</name>
</gene>
<proteinExistence type="inferred from homology"/>
<feature type="domain" description="NAD-dependent epimerase/dehydratase" evidence="3">
    <location>
        <begin position="1"/>
        <end position="126"/>
    </location>
</feature>
<dbReference type="AlphaFoldDB" id="A0AAN8WPJ8"/>
<dbReference type="Pfam" id="PF01370">
    <property type="entry name" value="Epimerase"/>
    <property type="match status" value="1"/>
</dbReference>
<keyword evidence="1" id="KW-0560">Oxidoreductase</keyword>
<dbReference type="InterPro" id="IPR001509">
    <property type="entry name" value="Epimerase_deHydtase"/>
</dbReference>
<accession>A0AAN8WPJ8</accession>
<dbReference type="PANTHER" id="PTHR10366:SF564">
    <property type="entry name" value="STEROL-4-ALPHA-CARBOXYLATE 3-DEHYDROGENASE, DECARBOXYLATING"/>
    <property type="match status" value="1"/>
</dbReference>
<dbReference type="Gene3D" id="3.40.50.720">
    <property type="entry name" value="NAD(P)-binding Rossmann-like Domain"/>
    <property type="match status" value="1"/>
</dbReference>
<evidence type="ECO:0000256" key="2">
    <source>
        <dbReference type="ARBA" id="ARBA00023445"/>
    </source>
</evidence>
<sequence>ILVTGVSGYIATHVAKLLLEDGYRVRGTVRSLQNEAKVEPLKSLVPDAKFPIELVEADLTKDEGWDAAVSGCIGVMHTASPFPNLVSGGIPDEAALVEPAKEGTLRVLKAVAAQAATVKRVVLTSSFASVH</sequence>
<evidence type="ECO:0000313" key="4">
    <source>
        <dbReference type="EMBL" id="KAK7065868.1"/>
    </source>
</evidence>
<evidence type="ECO:0000259" key="3">
    <source>
        <dbReference type="Pfam" id="PF01370"/>
    </source>
</evidence>
<keyword evidence="5" id="KW-1185">Reference proteome</keyword>
<comment type="caution">
    <text evidence="4">The sequence shown here is derived from an EMBL/GenBank/DDBJ whole genome shotgun (WGS) entry which is preliminary data.</text>
</comment>
<evidence type="ECO:0000313" key="5">
    <source>
        <dbReference type="Proteomes" id="UP001381693"/>
    </source>
</evidence>
<organism evidence="4 5">
    <name type="scientific">Halocaridina rubra</name>
    <name type="common">Hawaiian red shrimp</name>
    <dbReference type="NCBI Taxonomy" id="373956"/>
    <lineage>
        <taxon>Eukaryota</taxon>
        <taxon>Metazoa</taxon>
        <taxon>Ecdysozoa</taxon>
        <taxon>Arthropoda</taxon>
        <taxon>Crustacea</taxon>
        <taxon>Multicrustacea</taxon>
        <taxon>Malacostraca</taxon>
        <taxon>Eumalacostraca</taxon>
        <taxon>Eucarida</taxon>
        <taxon>Decapoda</taxon>
        <taxon>Pleocyemata</taxon>
        <taxon>Caridea</taxon>
        <taxon>Atyoidea</taxon>
        <taxon>Atyidae</taxon>
        <taxon>Halocaridina</taxon>
    </lineage>
</organism>
<dbReference type="SUPFAM" id="SSF51735">
    <property type="entry name" value="NAD(P)-binding Rossmann-fold domains"/>
    <property type="match status" value="1"/>
</dbReference>
<dbReference type="InterPro" id="IPR050425">
    <property type="entry name" value="NAD(P)_dehydrat-like"/>
</dbReference>
<dbReference type="InterPro" id="IPR036291">
    <property type="entry name" value="NAD(P)-bd_dom_sf"/>
</dbReference>
<protein>
    <recommendedName>
        <fullName evidence="3">NAD-dependent epimerase/dehydratase domain-containing protein</fullName>
    </recommendedName>
</protein>